<comment type="caution">
    <text evidence="6">The sequence shown here is derived from an EMBL/GenBank/DDBJ whole genome shotgun (WGS) entry which is preliminary data.</text>
</comment>
<evidence type="ECO:0000256" key="2">
    <source>
        <dbReference type="ARBA" id="ARBA00010742"/>
    </source>
</evidence>
<organism evidence="6 7">
    <name type="scientific">Luedemannella flava</name>
    <dbReference type="NCBI Taxonomy" id="349316"/>
    <lineage>
        <taxon>Bacteria</taxon>
        <taxon>Bacillati</taxon>
        <taxon>Actinomycetota</taxon>
        <taxon>Actinomycetes</taxon>
        <taxon>Micromonosporales</taxon>
        <taxon>Micromonosporaceae</taxon>
        <taxon>Luedemannella</taxon>
    </lineage>
</organism>
<evidence type="ECO:0000313" key="6">
    <source>
        <dbReference type="EMBL" id="GAA1802409.1"/>
    </source>
</evidence>
<dbReference type="PROSITE" id="PS51257">
    <property type="entry name" value="PROKAR_LIPOPROTEIN"/>
    <property type="match status" value="1"/>
</dbReference>
<dbReference type="RefSeq" id="WP_344129920.1">
    <property type="nucleotide sequence ID" value="NZ_BAAALT010000064.1"/>
</dbReference>
<dbReference type="SMART" id="SM00062">
    <property type="entry name" value="PBPb"/>
    <property type="match status" value="1"/>
</dbReference>
<dbReference type="InterPro" id="IPR001638">
    <property type="entry name" value="Solute-binding_3/MltF_N"/>
</dbReference>
<proteinExistence type="inferred from homology"/>
<sequence>MKKVLALSLIATMAIGLSGCTDSDSPTTSATTSPGLRHVRVAALPIAETAALWAGISQGIFARHGLEVEVLPAQGGALAIPALTKGDLEFAIGQPFGPFRADLQDLGVVIVGNYASSYAGGDDINAVVAAKASGITRPRDLAGRKVSVNSLGAAGDVTIMESVAQDGGDPSTIKFVEVAFPDVPAQLQAGNIDAGWVTEPFVSQLKARGDTFIVAPYQKTIPGLPTLTAFTTAKLTTEQPALVNDFAAAMKETLAWAKDPANNAALRQALKAKMTSLPPAVADSLRLPDYTWTIDKASLQKLIDLAVKYKVLPKSPNLDRLVQQK</sequence>
<feature type="chain" id="PRO_5046451085" evidence="4">
    <location>
        <begin position="24"/>
        <end position="325"/>
    </location>
</feature>
<keyword evidence="7" id="KW-1185">Reference proteome</keyword>
<feature type="domain" description="Solute-binding protein family 3/N-terminal" evidence="5">
    <location>
        <begin position="38"/>
        <end position="260"/>
    </location>
</feature>
<dbReference type="PANTHER" id="PTHR30024">
    <property type="entry name" value="ALIPHATIC SULFONATES-BINDING PROTEIN-RELATED"/>
    <property type="match status" value="1"/>
</dbReference>
<feature type="signal peptide" evidence="4">
    <location>
        <begin position="1"/>
        <end position="23"/>
    </location>
</feature>
<gene>
    <name evidence="6" type="ORF">GCM10009682_25320</name>
</gene>
<comment type="subcellular location">
    <subcellularLocation>
        <location evidence="1">Periplasm</location>
    </subcellularLocation>
</comment>
<name>A0ABN2LXJ0_9ACTN</name>
<comment type="similarity">
    <text evidence="2">Belongs to the bacterial solute-binding protein SsuA/TauA family.</text>
</comment>
<evidence type="ECO:0000313" key="7">
    <source>
        <dbReference type="Proteomes" id="UP001500218"/>
    </source>
</evidence>
<dbReference type="PANTHER" id="PTHR30024:SF47">
    <property type="entry name" value="TAURINE-BINDING PERIPLASMIC PROTEIN"/>
    <property type="match status" value="1"/>
</dbReference>
<dbReference type="Pfam" id="PF09084">
    <property type="entry name" value="NMT1"/>
    <property type="match status" value="1"/>
</dbReference>
<evidence type="ECO:0000256" key="4">
    <source>
        <dbReference type="SAM" id="SignalP"/>
    </source>
</evidence>
<dbReference type="Proteomes" id="UP001500218">
    <property type="component" value="Unassembled WGS sequence"/>
</dbReference>
<keyword evidence="3 4" id="KW-0732">Signal</keyword>
<dbReference type="EMBL" id="BAAALT010000064">
    <property type="protein sequence ID" value="GAA1802409.1"/>
    <property type="molecule type" value="Genomic_DNA"/>
</dbReference>
<evidence type="ECO:0000256" key="3">
    <source>
        <dbReference type="ARBA" id="ARBA00022729"/>
    </source>
</evidence>
<evidence type="ECO:0000256" key="1">
    <source>
        <dbReference type="ARBA" id="ARBA00004418"/>
    </source>
</evidence>
<dbReference type="Gene3D" id="3.40.190.10">
    <property type="entry name" value="Periplasmic binding protein-like II"/>
    <property type="match status" value="2"/>
</dbReference>
<dbReference type="SUPFAM" id="SSF53850">
    <property type="entry name" value="Periplasmic binding protein-like II"/>
    <property type="match status" value="1"/>
</dbReference>
<dbReference type="InterPro" id="IPR015168">
    <property type="entry name" value="SsuA/THI5"/>
</dbReference>
<reference evidence="6 7" key="1">
    <citation type="journal article" date="2019" name="Int. J. Syst. Evol. Microbiol.">
        <title>The Global Catalogue of Microorganisms (GCM) 10K type strain sequencing project: providing services to taxonomists for standard genome sequencing and annotation.</title>
        <authorList>
            <consortium name="The Broad Institute Genomics Platform"/>
            <consortium name="The Broad Institute Genome Sequencing Center for Infectious Disease"/>
            <person name="Wu L."/>
            <person name="Ma J."/>
        </authorList>
    </citation>
    <scope>NUCLEOTIDE SEQUENCE [LARGE SCALE GENOMIC DNA]</scope>
    <source>
        <strain evidence="6 7">JCM 13250</strain>
    </source>
</reference>
<evidence type="ECO:0000259" key="5">
    <source>
        <dbReference type="SMART" id="SM00062"/>
    </source>
</evidence>
<protein>
    <submittedName>
        <fullName evidence="6">MetQ/NlpA family ABC transporter substrate-binding protein</fullName>
    </submittedName>
</protein>
<accession>A0ABN2LXJ0</accession>